<dbReference type="SUPFAM" id="SSF51395">
    <property type="entry name" value="FMN-linked oxidoreductases"/>
    <property type="match status" value="1"/>
</dbReference>
<comment type="catalytic activity">
    <reaction evidence="11">
        <text>a 5,6-dihydrouridine in tRNA + NAD(+) = a uridine in tRNA + NADH + H(+)</text>
        <dbReference type="Rhea" id="RHEA:54452"/>
        <dbReference type="Rhea" id="RHEA-COMP:13339"/>
        <dbReference type="Rhea" id="RHEA-COMP:13887"/>
        <dbReference type="ChEBI" id="CHEBI:15378"/>
        <dbReference type="ChEBI" id="CHEBI:57540"/>
        <dbReference type="ChEBI" id="CHEBI:57945"/>
        <dbReference type="ChEBI" id="CHEBI:65315"/>
        <dbReference type="ChEBI" id="CHEBI:74443"/>
    </reaction>
</comment>
<comment type="caution">
    <text evidence="16">The sequence shown here is derived from an EMBL/GenBank/DDBJ whole genome shotgun (WGS) entry which is preliminary data.</text>
</comment>
<keyword evidence="14" id="KW-0547">Nucleotide-binding</keyword>
<evidence type="ECO:0000256" key="14">
    <source>
        <dbReference type="PIRSR" id="PIRSR006621-2"/>
    </source>
</evidence>
<evidence type="ECO:0000256" key="12">
    <source>
        <dbReference type="PIRNR" id="PIRNR006621"/>
    </source>
</evidence>
<feature type="domain" description="DUS-like FMN-binding" evidence="15">
    <location>
        <begin position="18"/>
        <end position="317"/>
    </location>
</feature>
<dbReference type="GO" id="GO:0050660">
    <property type="term" value="F:flavin adenine dinucleotide binding"/>
    <property type="evidence" value="ECO:0007669"/>
    <property type="project" value="InterPro"/>
</dbReference>
<dbReference type="CDD" id="cd02801">
    <property type="entry name" value="DUS_like_FMN"/>
    <property type="match status" value="1"/>
</dbReference>
<feature type="binding site" evidence="14">
    <location>
        <position position="174"/>
    </location>
    <ligand>
        <name>FMN</name>
        <dbReference type="ChEBI" id="CHEBI:58210"/>
    </ligand>
</feature>
<evidence type="ECO:0000256" key="3">
    <source>
        <dbReference type="ARBA" id="ARBA00022555"/>
    </source>
</evidence>
<comment type="similarity">
    <text evidence="12">Belongs to the dus family.</text>
</comment>
<dbReference type="EC" id="1.3.1.-" evidence="12"/>
<dbReference type="InterPro" id="IPR001269">
    <property type="entry name" value="DUS_fam"/>
</dbReference>
<keyword evidence="6 12" id="KW-0819">tRNA processing</keyword>
<dbReference type="InterPro" id="IPR024036">
    <property type="entry name" value="tRNA-dHydroUridine_Synthase_C"/>
</dbReference>
<dbReference type="Gene3D" id="3.20.20.70">
    <property type="entry name" value="Aldolase class I"/>
    <property type="match status" value="1"/>
</dbReference>
<feature type="binding site" evidence="14">
    <location>
        <position position="76"/>
    </location>
    <ligand>
        <name>FMN</name>
        <dbReference type="ChEBI" id="CHEBI:58210"/>
    </ligand>
</feature>
<evidence type="ECO:0000256" key="13">
    <source>
        <dbReference type="PIRSR" id="PIRSR006621-1"/>
    </source>
</evidence>
<name>A0A0G0BKV8_UNCC3</name>
<dbReference type="Pfam" id="PF01207">
    <property type="entry name" value="Dus"/>
    <property type="match status" value="1"/>
</dbReference>
<reference evidence="16 17" key="1">
    <citation type="journal article" date="2015" name="Nature">
        <title>rRNA introns, odd ribosomes, and small enigmatic genomes across a large radiation of phyla.</title>
        <authorList>
            <person name="Brown C.T."/>
            <person name="Hug L.A."/>
            <person name="Thomas B.C."/>
            <person name="Sharon I."/>
            <person name="Castelle C.J."/>
            <person name="Singh A."/>
            <person name="Wilkins M.J."/>
            <person name="Williams K.H."/>
            <person name="Banfield J.F."/>
        </authorList>
    </citation>
    <scope>NUCLEOTIDE SEQUENCE [LARGE SCALE GENOMIC DNA]</scope>
</reference>
<evidence type="ECO:0000256" key="9">
    <source>
        <dbReference type="ARBA" id="ARBA00023002"/>
    </source>
</evidence>
<dbReference type="GO" id="GO:0000049">
    <property type="term" value="F:tRNA binding"/>
    <property type="evidence" value="ECO:0007669"/>
    <property type="project" value="UniProtKB-KW"/>
</dbReference>
<dbReference type="EMBL" id="LBQB01000001">
    <property type="protein sequence ID" value="KKP70104.1"/>
    <property type="molecule type" value="Genomic_DNA"/>
</dbReference>
<feature type="binding site" evidence="14">
    <location>
        <begin position="234"/>
        <end position="235"/>
    </location>
    <ligand>
        <name>FMN</name>
        <dbReference type="ChEBI" id="CHEBI:58210"/>
    </ligand>
</feature>
<keyword evidence="3" id="KW-0820">tRNA-binding</keyword>
<accession>A0A0G0BKV8</accession>
<protein>
    <recommendedName>
        <fullName evidence="12">tRNA-dihydrouridine synthase</fullName>
        <ecNumber evidence="12">1.3.1.-</ecNumber>
    </recommendedName>
</protein>
<keyword evidence="8" id="KW-0694">RNA-binding</keyword>
<sequence>MKEKVNIWQKLKKPIIALAPMEGVTDTVLRQMICKTGKPDLFFTEFVNCDGLTSEGRDVVQRRLKFEKHEKPLILQLWGSNPDTFYEAAKLVSDFGFDGIDINMGCPQKDVMQHQAGAALIDKYDTVKEIIAAVKKGAPNLPISIKIRLGIKNNNILPWVNFLLEHQIQALTIHGRSVKEGFSGLVHWDKIGEIVKLRDSMNLNTIIIGNGSIKNLGQGFDIVKQLNLNGFMIGREILRNPWVFDDCINPNMVTLGKRLDLLQKHILLYVKTWGKTKNFANLRKFYTMYLSGFPGASNLRQQLMQQNSIEKSMQLLKNYRKENYD</sequence>
<keyword evidence="9 12" id="KW-0560">Oxidoreductase</keyword>
<dbReference type="GO" id="GO:0017150">
    <property type="term" value="F:tRNA dihydrouridine synthase activity"/>
    <property type="evidence" value="ECO:0007669"/>
    <property type="project" value="InterPro"/>
</dbReference>
<keyword evidence="7" id="KW-0521">NADP</keyword>
<keyword evidence="5 12" id="KW-0288">FMN</keyword>
<evidence type="ECO:0000256" key="8">
    <source>
        <dbReference type="ARBA" id="ARBA00022884"/>
    </source>
</evidence>
<dbReference type="PANTHER" id="PTHR45846:SF1">
    <property type="entry name" value="TRNA-DIHYDROURIDINE(47) SYNTHASE [NAD(P)(+)]-LIKE"/>
    <property type="match status" value="1"/>
</dbReference>
<dbReference type="Gene3D" id="1.10.1200.80">
    <property type="entry name" value="Putative flavin oxidoreducatase, domain 2"/>
    <property type="match status" value="1"/>
</dbReference>
<evidence type="ECO:0000256" key="1">
    <source>
        <dbReference type="ARBA" id="ARBA00001917"/>
    </source>
</evidence>
<dbReference type="PANTHER" id="PTHR45846">
    <property type="entry name" value="TRNA-DIHYDROURIDINE(47) SYNTHASE [NAD(P)(+)]-LIKE"/>
    <property type="match status" value="1"/>
</dbReference>
<evidence type="ECO:0000313" key="17">
    <source>
        <dbReference type="Proteomes" id="UP000034581"/>
    </source>
</evidence>
<feature type="binding site" evidence="14">
    <location>
        <position position="146"/>
    </location>
    <ligand>
        <name>FMN</name>
        <dbReference type="ChEBI" id="CHEBI:58210"/>
    </ligand>
</feature>
<comment type="catalytic activity">
    <reaction evidence="10">
        <text>a 5,6-dihydrouridine in tRNA + NADP(+) = a uridine in tRNA + NADPH + H(+)</text>
        <dbReference type="Rhea" id="RHEA:23624"/>
        <dbReference type="Rhea" id="RHEA-COMP:13339"/>
        <dbReference type="Rhea" id="RHEA-COMP:13887"/>
        <dbReference type="ChEBI" id="CHEBI:15378"/>
        <dbReference type="ChEBI" id="CHEBI:57783"/>
        <dbReference type="ChEBI" id="CHEBI:58349"/>
        <dbReference type="ChEBI" id="CHEBI:65315"/>
        <dbReference type="ChEBI" id="CHEBI:74443"/>
    </reaction>
</comment>
<feature type="active site" description="Proton donor" evidence="13">
    <location>
        <position position="106"/>
    </location>
</feature>
<evidence type="ECO:0000256" key="6">
    <source>
        <dbReference type="ARBA" id="ARBA00022694"/>
    </source>
</evidence>
<dbReference type="InterPro" id="IPR013785">
    <property type="entry name" value="Aldolase_TIM"/>
</dbReference>
<evidence type="ECO:0000313" key="16">
    <source>
        <dbReference type="EMBL" id="KKP70104.1"/>
    </source>
</evidence>
<evidence type="ECO:0000256" key="11">
    <source>
        <dbReference type="ARBA" id="ARBA00048802"/>
    </source>
</evidence>
<dbReference type="PATRIC" id="fig|1618350.3.peg.13"/>
<dbReference type="AlphaFoldDB" id="A0A0G0BKV8"/>
<dbReference type="PROSITE" id="PS01136">
    <property type="entry name" value="UPF0034"/>
    <property type="match status" value="1"/>
</dbReference>
<comment type="function">
    <text evidence="2 12">Catalyzes the synthesis of 5,6-dihydrouridine (D), a modified base found in the D-loop of most tRNAs, via the reduction of the C5-C6 double bond in target uridines.</text>
</comment>
<dbReference type="PIRSF" id="PIRSF006621">
    <property type="entry name" value="Dus"/>
    <property type="match status" value="1"/>
</dbReference>
<dbReference type="Proteomes" id="UP000034581">
    <property type="component" value="Unassembled WGS sequence"/>
</dbReference>
<evidence type="ECO:0000256" key="2">
    <source>
        <dbReference type="ARBA" id="ARBA00002790"/>
    </source>
</evidence>
<dbReference type="InterPro" id="IPR035587">
    <property type="entry name" value="DUS-like_FMN-bd"/>
</dbReference>
<gene>
    <name evidence="16" type="ORF">UR67_C0001G0013</name>
</gene>
<dbReference type="InterPro" id="IPR018517">
    <property type="entry name" value="tRNA_hU_synthase_CS"/>
</dbReference>
<dbReference type="STRING" id="1618350.UR67_C0001G0013"/>
<proteinExistence type="inferred from homology"/>
<comment type="cofactor">
    <cofactor evidence="1 12 14">
        <name>FMN</name>
        <dbReference type="ChEBI" id="CHEBI:58210"/>
    </cofactor>
</comment>
<keyword evidence="4 12" id="KW-0285">Flavoprotein</keyword>
<evidence type="ECO:0000256" key="5">
    <source>
        <dbReference type="ARBA" id="ARBA00022643"/>
    </source>
</evidence>
<evidence type="ECO:0000256" key="4">
    <source>
        <dbReference type="ARBA" id="ARBA00022630"/>
    </source>
</evidence>
<evidence type="ECO:0000256" key="7">
    <source>
        <dbReference type="ARBA" id="ARBA00022857"/>
    </source>
</evidence>
<evidence type="ECO:0000256" key="10">
    <source>
        <dbReference type="ARBA" id="ARBA00048205"/>
    </source>
</evidence>
<organism evidence="16 17">
    <name type="scientific">candidate division CPR3 bacterium GW2011_GWF2_35_18</name>
    <dbReference type="NCBI Taxonomy" id="1618350"/>
    <lineage>
        <taxon>Bacteria</taxon>
        <taxon>Bacteria division CPR3</taxon>
    </lineage>
</organism>
<evidence type="ECO:0000259" key="15">
    <source>
        <dbReference type="Pfam" id="PF01207"/>
    </source>
</evidence>